<dbReference type="PANTHER" id="PTHR43581:SF4">
    <property type="entry name" value="ATP_GTP PHOSPHATASE"/>
    <property type="match status" value="1"/>
</dbReference>
<dbReference type="InterPro" id="IPR003959">
    <property type="entry name" value="ATPase_AAA_core"/>
</dbReference>
<dbReference type="OrthoDB" id="308933at2"/>
<dbReference type="GO" id="GO:0004519">
    <property type="term" value="F:endonuclease activity"/>
    <property type="evidence" value="ECO:0007669"/>
    <property type="project" value="UniProtKB-KW"/>
</dbReference>
<dbReference type="Gene3D" id="3.40.50.300">
    <property type="entry name" value="P-loop containing nucleotide triphosphate hydrolases"/>
    <property type="match status" value="1"/>
</dbReference>
<reference evidence="3 4" key="1">
    <citation type="submission" date="2019-05" db="EMBL/GenBank/DDBJ databases">
        <title>The metagenome of a microbial culture collection derived from dairy environment covers the genomic content of the human microbiome.</title>
        <authorList>
            <person name="Roder T."/>
            <person name="Wuthrich D."/>
            <person name="Sattari Z."/>
            <person name="Von Ah U."/>
            <person name="Bar C."/>
            <person name="Ronchi F."/>
            <person name="Macpherson A.J."/>
            <person name="Ganal-Vonarburg S.C."/>
            <person name="Bruggmann R."/>
            <person name="Vergeres G."/>
        </authorList>
    </citation>
    <scope>NUCLEOTIDE SEQUENCE [LARGE SCALE GENOMIC DNA]</scope>
    <source>
        <strain evidence="3 4">FAM 18815</strain>
    </source>
</reference>
<evidence type="ECO:0000259" key="1">
    <source>
        <dbReference type="Pfam" id="PF13304"/>
    </source>
</evidence>
<dbReference type="InterPro" id="IPR027417">
    <property type="entry name" value="P-loop_NTPase"/>
</dbReference>
<dbReference type="PANTHER" id="PTHR43581">
    <property type="entry name" value="ATP/GTP PHOSPHATASE"/>
    <property type="match status" value="1"/>
</dbReference>
<comment type="caution">
    <text evidence="3">The sequence shown here is derived from an EMBL/GenBank/DDBJ whole genome shotgun (WGS) entry which is preliminary data.</text>
</comment>
<dbReference type="EMBL" id="VBTH01000027">
    <property type="protein sequence ID" value="TLQ03332.1"/>
    <property type="molecule type" value="Genomic_DNA"/>
</dbReference>
<accession>A0A5R9BTI9</accession>
<keyword evidence="3" id="KW-0540">Nuclease</keyword>
<dbReference type="InterPro" id="IPR034139">
    <property type="entry name" value="TOPRIM_OLD"/>
</dbReference>
<sequence>MIKNNYEITPNLNKKQHHYWRKSMITKIKFQNFKSFQNTEIKLNSDRNILIGQNGVGKSTIIQAISLVLSGSLSQVSAVGLESLFNVTSIKAFMNSTREIRNLPKLSIQIFLSEDTEKDNYCLKGIHNYENKDTFGLKLISEYNQEYIDEIKQALLSGNSFPFEYYKVTFKTFSNKQYTSFNKPFHIKYDLVDTSKISTENSLNRFIKILFNTQTEEKNRNVIGHAFRELTEGFSSELYNKYNLNNNSKYQLKINLSNNNDFSQEITAIKDNVDVRNIGKGEQVILGVKSSSTSLSSKNNRGKHILLIEEPENHLSYNNMHRLIQIIEQTSSDRQTIIATHSDMIASRIDISKLILLNDSEENSIINLNEVDKDTISFFQKAPSNDFLAFVLSKRAILVEGDAEYITMEEFFKTINGKAPFELGVSIISCGGKSFKNYLNIATLLKKRVAVITDNDEDNREKKGFVSVEDNYKDYSSYNNIKIFTDSSSEKYTFEVSLYKENSDFYEKKFATPQMSNGVLSYLLNNKSESALRLLKYYTSNNENTFNIPSYIKDAVEWIIN</sequence>
<dbReference type="SUPFAM" id="SSF52540">
    <property type="entry name" value="P-loop containing nucleoside triphosphate hydrolases"/>
    <property type="match status" value="1"/>
</dbReference>
<dbReference type="CDD" id="cd01026">
    <property type="entry name" value="TOPRIM_OLD"/>
    <property type="match status" value="1"/>
</dbReference>
<name>A0A5R9BTI9_9LACO</name>
<evidence type="ECO:0000313" key="3">
    <source>
        <dbReference type="EMBL" id="TLQ03332.1"/>
    </source>
</evidence>
<dbReference type="Pfam" id="PF13304">
    <property type="entry name" value="AAA_21"/>
    <property type="match status" value="1"/>
</dbReference>
<dbReference type="Proteomes" id="UP000305541">
    <property type="component" value="Unassembled WGS sequence"/>
</dbReference>
<dbReference type="AlphaFoldDB" id="A0A5R9BTI9"/>
<organism evidence="3 4">
    <name type="scientific">Pediococcus stilesii</name>
    <dbReference type="NCBI Taxonomy" id="331679"/>
    <lineage>
        <taxon>Bacteria</taxon>
        <taxon>Bacillati</taxon>
        <taxon>Bacillota</taxon>
        <taxon>Bacilli</taxon>
        <taxon>Lactobacillales</taxon>
        <taxon>Lactobacillaceae</taxon>
        <taxon>Pediococcus</taxon>
    </lineage>
</organism>
<dbReference type="Pfam" id="PF20469">
    <property type="entry name" value="OLD-like_TOPRIM"/>
    <property type="match status" value="1"/>
</dbReference>
<gene>
    <name evidence="3" type="ORF">FEZ51_09825</name>
</gene>
<dbReference type="InterPro" id="IPR051396">
    <property type="entry name" value="Bact_Antivir_Def_Nuclease"/>
</dbReference>
<feature type="domain" description="ATPase AAA-type core" evidence="1">
    <location>
        <begin position="48"/>
        <end position="343"/>
    </location>
</feature>
<dbReference type="RefSeq" id="WP_138474931.1">
    <property type="nucleotide sequence ID" value="NZ_VBTH01000027.1"/>
</dbReference>
<proteinExistence type="predicted"/>
<keyword evidence="3" id="KW-0378">Hydrolase</keyword>
<protein>
    <submittedName>
        <fullName evidence="3">ATP-dependent endonuclease</fullName>
    </submittedName>
</protein>
<feature type="domain" description="OLD protein-like TOPRIM" evidence="2">
    <location>
        <begin position="393"/>
        <end position="456"/>
    </location>
</feature>
<evidence type="ECO:0000259" key="2">
    <source>
        <dbReference type="Pfam" id="PF20469"/>
    </source>
</evidence>
<keyword evidence="3" id="KW-0255">Endonuclease</keyword>
<evidence type="ECO:0000313" key="4">
    <source>
        <dbReference type="Proteomes" id="UP000305541"/>
    </source>
</evidence>